<dbReference type="InterPro" id="IPR036388">
    <property type="entry name" value="WH-like_DNA-bd_sf"/>
</dbReference>
<evidence type="ECO:0000313" key="2">
    <source>
        <dbReference type="EMBL" id="PRX69568.1"/>
    </source>
</evidence>
<dbReference type="AlphaFoldDB" id="A0A2T0N9V9"/>
<protein>
    <recommendedName>
        <fullName evidence="1">HTH arsR-type domain-containing protein</fullName>
    </recommendedName>
</protein>
<proteinExistence type="predicted"/>
<dbReference type="InterPro" id="IPR011991">
    <property type="entry name" value="ArsR-like_HTH"/>
</dbReference>
<feature type="domain" description="HTH arsR-type" evidence="1">
    <location>
        <begin position="266"/>
        <end position="342"/>
    </location>
</feature>
<evidence type="ECO:0000313" key="3">
    <source>
        <dbReference type="Proteomes" id="UP000238312"/>
    </source>
</evidence>
<dbReference type="InterPro" id="IPR001845">
    <property type="entry name" value="HTH_ArsR_DNA-bd_dom"/>
</dbReference>
<reference evidence="2 3" key="1">
    <citation type="submission" date="2018-03" db="EMBL/GenBank/DDBJ databases">
        <title>Genomic Encyclopedia of Type Strains, Phase III (KMG-III): the genomes of soil and plant-associated and newly described type strains.</title>
        <authorList>
            <person name="Whitman W."/>
        </authorList>
    </citation>
    <scope>NUCLEOTIDE SEQUENCE [LARGE SCALE GENOMIC DNA]</scope>
    <source>
        <strain evidence="2 3">CGMCC 4.7104</strain>
    </source>
</reference>
<gene>
    <name evidence="2" type="ORF">B0I32_102626</name>
</gene>
<dbReference type="CDD" id="cd00090">
    <property type="entry name" value="HTH_ARSR"/>
    <property type="match status" value="1"/>
</dbReference>
<accession>A0A2T0N9V9</accession>
<dbReference type="SUPFAM" id="SSF46785">
    <property type="entry name" value="Winged helix' DNA-binding domain"/>
    <property type="match status" value="1"/>
</dbReference>
<evidence type="ECO:0000259" key="1">
    <source>
        <dbReference type="SMART" id="SM00418"/>
    </source>
</evidence>
<dbReference type="GO" id="GO:0003700">
    <property type="term" value="F:DNA-binding transcription factor activity"/>
    <property type="evidence" value="ECO:0007669"/>
    <property type="project" value="InterPro"/>
</dbReference>
<name>A0A2T0N9V9_9ACTN</name>
<dbReference type="InterPro" id="IPR036390">
    <property type="entry name" value="WH_DNA-bd_sf"/>
</dbReference>
<sequence length="342" mass="36915">MSYLSTVLPVGAQVPRTSGWSELRLSSTPKLNISISPSLTALAMLIDAVAGRRRGLPELWRRAIGSRVGPLGHEAVRPLAAPGCSLGPDSLVPHSPIGGDVSVPAQVAALRDLSPDAFLADLERTYRTDAPPVQWRAAAERPARWLHGYAGALADVWNTVEPLWKRARPLLDREVERVGVTTVRGGPELLLGALGERIVHGEGGLRFPGSPAGTYELGERTLVLTPMLAGRDALVLGLDDPGAVWIAYPVPGADSLWRKPVAPAVDELSALVGPVRADLLCALDQPMTMSMLATDMKIAPSGLTYHCDRLRAGRLITRERRGREVWIARTNRADELLELFRC</sequence>
<dbReference type="EMBL" id="PVNG01000002">
    <property type="protein sequence ID" value="PRX69568.1"/>
    <property type="molecule type" value="Genomic_DNA"/>
</dbReference>
<organism evidence="2 3">
    <name type="scientific">Nonomuraea fuscirosea</name>
    <dbReference type="NCBI Taxonomy" id="1291556"/>
    <lineage>
        <taxon>Bacteria</taxon>
        <taxon>Bacillati</taxon>
        <taxon>Actinomycetota</taxon>
        <taxon>Actinomycetes</taxon>
        <taxon>Streptosporangiales</taxon>
        <taxon>Streptosporangiaceae</taxon>
        <taxon>Nonomuraea</taxon>
    </lineage>
</organism>
<comment type="caution">
    <text evidence="2">The sequence shown here is derived from an EMBL/GenBank/DDBJ whole genome shotgun (WGS) entry which is preliminary data.</text>
</comment>
<dbReference type="Gene3D" id="1.10.10.10">
    <property type="entry name" value="Winged helix-like DNA-binding domain superfamily/Winged helix DNA-binding domain"/>
    <property type="match status" value="1"/>
</dbReference>
<keyword evidence="3" id="KW-1185">Reference proteome</keyword>
<dbReference type="Proteomes" id="UP000238312">
    <property type="component" value="Unassembled WGS sequence"/>
</dbReference>
<dbReference type="SMART" id="SM00418">
    <property type="entry name" value="HTH_ARSR"/>
    <property type="match status" value="1"/>
</dbReference>